<dbReference type="KEGG" id="ccu:Ccur_02670"/>
<dbReference type="EMBL" id="CP001682">
    <property type="protein sequence ID" value="ACU93994.1"/>
    <property type="molecule type" value="Genomic_DNA"/>
</dbReference>
<organism evidence="1 2">
    <name type="scientific">Cryptobacterium curtum (strain ATCC 700683 / DSM 15641 / CCUG 43107 / 12-3)</name>
    <dbReference type="NCBI Taxonomy" id="469378"/>
    <lineage>
        <taxon>Bacteria</taxon>
        <taxon>Bacillati</taxon>
        <taxon>Actinomycetota</taxon>
        <taxon>Coriobacteriia</taxon>
        <taxon>Eggerthellales</taxon>
        <taxon>Eggerthellaceae</taxon>
        <taxon>Cryptobacterium</taxon>
    </lineage>
</organism>
<reference evidence="1 2" key="1">
    <citation type="journal article" date="2009" name="Stand. Genomic Sci.">
        <title>Complete genome sequence of Cryptobacterium curtum type strain (12-3).</title>
        <authorList>
            <person name="Mavrommatis K."/>
            <person name="Pukall R."/>
            <person name="Rohde C."/>
            <person name="Chen F."/>
            <person name="Sims D."/>
            <person name="Brettin T."/>
            <person name="Kuske C."/>
            <person name="Detter J.C."/>
            <person name="Han C."/>
            <person name="Lapidus A."/>
            <person name="Copeland A."/>
            <person name="Glavina Del Rio T."/>
            <person name="Nolan M."/>
            <person name="Lucas S."/>
            <person name="Tice H."/>
            <person name="Cheng J.F."/>
            <person name="Bruce D."/>
            <person name="Goodwin L."/>
            <person name="Pitluck S."/>
            <person name="Ovchinnikova G."/>
            <person name="Pati A."/>
            <person name="Ivanova N."/>
            <person name="Chen A."/>
            <person name="Palaniappan K."/>
            <person name="Chain P."/>
            <person name="D'haeseleer P."/>
            <person name="Goker M."/>
            <person name="Bristow J."/>
            <person name="Eisen J.A."/>
            <person name="Markowitz V."/>
            <person name="Hugenholtz P."/>
            <person name="Rohde M."/>
            <person name="Klenk H.P."/>
            <person name="Kyrpides N.C."/>
        </authorList>
    </citation>
    <scope>NUCLEOTIDE SEQUENCE [LARGE SCALE GENOMIC DNA]</scope>
    <source>
        <strain evidence="2">ATCC 700683 / DSM 15641 / 12-3</strain>
    </source>
</reference>
<sequence length="201" mass="22468">MQLNRRETVVDGRHCALVTVGGHEIAVRDDLTTSLDVMSALEDDSTPAERIERVLSLMLPDLASLEYLADGDILRLVWELYGIDLAGEHTAECAGARVFDWNEDASLVRAALLSEYGMTVAEASQRASYMDICALVGLVSRDTPLGQALYYRSAPEPEGERERREFRRMRAHWALKERENADDYARMSAEADRAFSALARS</sequence>
<dbReference type="AlphaFoldDB" id="C7MM54"/>
<dbReference type="InterPro" id="IPR009660">
    <property type="entry name" value="Phage_A500_Gp15"/>
</dbReference>
<evidence type="ECO:0008006" key="3">
    <source>
        <dbReference type="Google" id="ProtNLM"/>
    </source>
</evidence>
<dbReference type="Proteomes" id="UP000000954">
    <property type="component" value="Chromosome"/>
</dbReference>
<dbReference type="eggNOG" id="ENOG5031TWR">
    <property type="taxonomic scope" value="Bacteria"/>
</dbReference>
<dbReference type="Pfam" id="PF06854">
    <property type="entry name" value="Phage_Gp15"/>
    <property type="match status" value="1"/>
</dbReference>
<accession>C7MM54</accession>
<dbReference type="STRING" id="469378.Ccur_02670"/>
<dbReference type="HOGENOM" id="CLU_1358564_0_0_11"/>
<dbReference type="RefSeq" id="WP_012802682.1">
    <property type="nucleotide sequence ID" value="NC_013170.1"/>
</dbReference>
<dbReference type="OrthoDB" id="3177908at2"/>
<proteinExistence type="predicted"/>
<gene>
    <name evidence="1" type="ordered locus">Ccur_02670</name>
</gene>
<protein>
    <recommendedName>
        <fullName evidence="3">Bacteriophage Gp15 protein</fullName>
    </recommendedName>
</protein>
<evidence type="ECO:0000313" key="2">
    <source>
        <dbReference type="Proteomes" id="UP000000954"/>
    </source>
</evidence>
<evidence type="ECO:0000313" key="1">
    <source>
        <dbReference type="EMBL" id="ACU93994.1"/>
    </source>
</evidence>
<keyword evidence="2" id="KW-1185">Reference proteome</keyword>
<name>C7MM54_CRYCD</name>